<name>A0A1S1HNP2_PROST</name>
<keyword evidence="2" id="KW-0238">DNA-binding</keyword>
<dbReference type="GO" id="GO:0000150">
    <property type="term" value="F:DNA strand exchange activity"/>
    <property type="evidence" value="ECO:0007669"/>
    <property type="project" value="InterPro"/>
</dbReference>
<evidence type="ECO:0000313" key="8">
    <source>
        <dbReference type="Proteomes" id="UP000179588"/>
    </source>
</evidence>
<evidence type="ECO:0000256" key="2">
    <source>
        <dbReference type="ARBA" id="ARBA00023125"/>
    </source>
</evidence>
<keyword evidence="1" id="KW-0229">DNA integration</keyword>
<feature type="active site" description="O-(5'-phospho-DNA)-serine intermediate" evidence="4 5">
    <location>
        <position position="11"/>
    </location>
</feature>
<dbReference type="Proteomes" id="UP000179588">
    <property type="component" value="Unassembled WGS sequence"/>
</dbReference>
<dbReference type="InterPro" id="IPR006119">
    <property type="entry name" value="Resolv_N"/>
</dbReference>
<dbReference type="Gene3D" id="3.40.50.1390">
    <property type="entry name" value="Resolvase, N-terminal catalytic domain"/>
    <property type="match status" value="1"/>
</dbReference>
<keyword evidence="8" id="KW-1185">Reference proteome</keyword>
<evidence type="ECO:0000256" key="1">
    <source>
        <dbReference type="ARBA" id="ARBA00022908"/>
    </source>
</evidence>
<dbReference type="PROSITE" id="PS51736">
    <property type="entry name" value="RECOMBINASES_3"/>
    <property type="match status" value="1"/>
</dbReference>
<evidence type="ECO:0000313" key="7">
    <source>
        <dbReference type="EMBL" id="OHT23718.1"/>
    </source>
</evidence>
<keyword evidence="3" id="KW-0233">DNA recombination</keyword>
<comment type="caution">
    <text evidence="7">The sequence shown here is derived from an EMBL/GenBank/DDBJ whole genome shotgun (WGS) entry which is preliminary data.</text>
</comment>
<evidence type="ECO:0000259" key="6">
    <source>
        <dbReference type="PROSITE" id="PS51736"/>
    </source>
</evidence>
<dbReference type="GO" id="GO:0015074">
    <property type="term" value="P:DNA integration"/>
    <property type="evidence" value="ECO:0007669"/>
    <property type="project" value="UniProtKB-KW"/>
</dbReference>
<proteinExistence type="predicted"/>
<dbReference type="PROSITE" id="PS00397">
    <property type="entry name" value="RECOMBINASES_1"/>
    <property type="match status" value="1"/>
</dbReference>
<dbReference type="GO" id="GO:0003677">
    <property type="term" value="F:DNA binding"/>
    <property type="evidence" value="ECO:0007669"/>
    <property type="project" value="UniProtKB-KW"/>
</dbReference>
<dbReference type="InterPro" id="IPR050639">
    <property type="entry name" value="SSR_resolvase"/>
</dbReference>
<sequence length="214" mass="24547">MYKILAYLRASTDKQDVTHQKYEILEYARKHALTVDEYIEVTVSATKNSKQRRIDELTSKLSPQDILIVTELSRLGRSTSEVVDLVNRLISQQIRIIIIKQNLDFNRHDLNSKVIVTLFSLFGELERDFISLRTKEALASKKAKGHTLGKPKGTIQKSQFDADRDRIVELLSLGLSVRKIANLLSYKSHISLNTYINKRQLKVGLIPKNNEEKV</sequence>
<dbReference type="InterPro" id="IPR036162">
    <property type="entry name" value="Resolvase-like_N_sf"/>
</dbReference>
<evidence type="ECO:0000256" key="4">
    <source>
        <dbReference type="PIRSR" id="PIRSR606118-50"/>
    </source>
</evidence>
<evidence type="ECO:0000256" key="3">
    <source>
        <dbReference type="ARBA" id="ARBA00023172"/>
    </source>
</evidence>
<evidence type="ECO:0000256" key="5">
    <source>
        <dbReference type="PROSITE-ProRule" id="PRU10137"/>
    </source>
</evidence>
<dbReference type="PANTHER" id="PTHR30461:SF19">
    <property type="entry name" value="SITE-SPECIFIC RECOMBINASE RESOLVASE FAMILY"/>
    <property type="match status" value="1"/>
</dbReference>
<accession>A0A1S1HNP2</accession>
<dbReference type="PANTHER" id="PTHR30461">
    <property type="entry name" value="DNA-INVERTASE FROM LAMBDOID PROPHAGE"/>
    <property type="match status" value="1"/>
</dbReference>
<dbReference type="EMBL" id="LVIE01000173">
    <property type="protein sequence ID" value="OHT23718.1"/>
    <property type="molecule type" value="Genomic_DNA"/>
</dbReference>
<reference evidence="7 8" key="1">
    <citation type="submission" date="2016-03" db="EMBL/GenBank/DDBJ databases">
        <title>Genome sequence of Providencia stuartii strain, isolated from the salivary glands of larval Lucilia sericata.</title>
        <authorList>
            <person name="Yuan Y."/>
            <person name="Zhang Y."/>
            <person name="Fu S."/>
            <person name="Crippen T.L."/>
            <person name="Visi D."/>
            <person name="Benbow M.E."/>
            <person name="Allen M."/>
            <person name="Tomberlin J.K."/>
            <person name="Sze S.-H."/>
            <person name="Tarone A.M."/>
        </authorList>
    </citation>
    <scope>NUCLEOTIDE SEQUENCE [LARGE SCALE GENOMIC DNA]</scope>
    <source>
        <strain evidence="7 8">Crippen</strain>
    </source>
</reference>
<dbReference type="SUPFAM" id="SSF53041">
    <property type="entry name" value="Resolvase-like"/>
    <property type="match status" value="1"/>
</dbReference>
<gene>
    <name evidence="7" type="ORF">A3Q29_20090</name>
</gene>
<dbReference type="AlphaFoldDB" id="A0A1S1HNP2"/>
<feature type="domain" description="Resolvase/invertase-type recombinase catalytic" evidence="6">
    <location>
        <begin position="3"/>
        <end position="145"/>
    </location>
</feature>
<dbReference type="CDD" id="cd03768">
    <property type="entry name" value="SR_ResInv"/>
    <property type="match status" value="1"/>
</dbReference>
<dbReference type="Pfam" id="PF00239">
    <property type="entry name" value="Resolvase"/>
    <property type="match status" value="1"/>
</dbReference>
<dbReference type="InterPro" id="IPR006118">
    <property type="entry name" value="Recombinase_CS"/>
</dbReference>
<protein>
    <submittedName>
        <fullName evidence="7">Resolvase</fullName>
    </submittedName>
</protein>
<organism evidence="7 8">
    <name type="scientific">Providencia stuartii</name>
    <dbReference type="NCBI Taxonomy" id="588"/>
    <lineage>
        <taxon>Bacteria</taxon>
        <taxon>Pseudomonadati</taxon>
        <taxon>Pseudomonadota</taxon>
        <taxon>Gammaproteobacteria</taxon>
        <taxon>Enterobacterales</taxon>
        <taxon>Morganellaceae</taxon>
        <taxon>Providencia</taxon>
    </lineage>
</organism>
<dbReference type="SMART" id="SM00857">
    <property type="entry name" value="Resolvase"/>
    <property type="match status" value="1"/>
</dbReference>